<reference evidence="1 2" key="1">
    <citation type="submission" date="2007-08" db="EMBL/GenBank/DDBJ databases">
        <title>Draft genome sequence of Clostridium leptum (DSM 753).</title>
        <authorList>
            <person name="Sudarsanam P."/>
            <person name="Ley R."/>
            <person name="Guruge J."/>
            <person name="Turnbaugh P.J."/>
            <person name="Mahowald M."/>
            <person name="Liep D."/>
            <person name="Gordon J."/>
        </authorList>
    </citation>
    <scope>NUCLEOTIDE SEQUENCE [LARGE SCALE GENOMIC DNA]</scope>
    <source>
        <strain evidence="1 2">DSM 753</strain>
    </source>
</reference>
<reference evidence="1 2" key="2">
    <citation type="submission" date="2007-08" db="EMBL/GenBank/DDBJ databases">
        <authorList>
            <person name="Fulton L."/>
            <person name="Clifton S."/>
            <person name="Fulton B."/>
            <person name="Xu J."/>
            <person name="Minx P."/>
            <person name="Pepin K.H."/>
            <person name="Johnson M."/>
            <person name="Thiruvilangam P."/>
            <person name="Bhonagiri V."/>
            <person name="Nash W.E."/>
            <person name="Wang C."/>
            <person name="Mardis E.R."/>
            <person name="Wilson R.K."/>
        </authorList>
    </citation>
    <scope>NUCLEOTIDE SEQUENCE [LARGE SCALE GENOMIC DNA]</scope>
    <source>
        <strain evidence="1 2">DSM 753</strain>
    </source>
</reference>
<sequence>MIILPVAAVRSYLLLSEKGLFGPPASKGVRWFSFAASMVSGRLRLWLR</sequence>
<dbReference type="EMBL" id="ABCB02000011">
    <property type="protein sequence ID" value="EDO62933.1"/>
    <property type="molecule type" value="Genomic_DNA"/>
</dbReference>
<accession>A7VP54</accession>
<protein>
    <submittedName>
        <fullName evidence="1">Uncharacterized protein</fullName>
    </submittedName>
</protein>
<evidence type="ECO:0000313" key="1">
    <source>
        <dbReference type="EMBL" id="EDO62933.1"/>
    </source>
</evidence>
<organism evidence="1 2">
    <name type="scientific">[Clostridium] leptum DSM 753</name>
    <dbReference type="NCBI Taxonomy" id="428125"/>
    <lineage>
        <taxon>Bacteria</taxon>
        <taxon>Bacillati</taxon>
        <taxon>Bacillota</taxon>
        <taxon>Clostridia</taxon>
        <taxon>Eubacteriales</taxon>
        <taxon>Oscillospiraceae</taxon>
        <taxon>Oscillospiraceae incertae sedis</taxon>
    </lineage>
</organism>
<comment type="caution">
    <text evidence="1">The sequence shown here is derived from an EMBL/GenBank/DDBJ whole genome shotgun (WGS) entry which is preliminary data.</text>
</comment>
<dbReference type="HOGENOM" id="CLU_3151278_0_0_9"/>
<gene>
    <name evidence="1" type="ORF">CLOLEP_00329</name>
</gene>
<dbReference type="AlphaFoldDB" id="A7VP54"/>
<name>A7VP54_9FIRM</name>
<evidence type="ECO:0000313" key="2">
    <source>
        <dbReference type="Proteomes" id="UP000003490"/>
    </source>
</evidence>
<proteinExistence type="predicted"/>
<dbReference type="Proteomes" id="UP000003490">
    <property type="component" value="Unassembled WGS sequence"/>
</dbReference>